<feature type="compositionally biased region" description="Gly residues" evidence="1">
    <location>
        <begin position="1"/>
        <end position="17"/>
    </location>
</feature>
<accession>A0A4C1Y5Q0</accession>
<reference evidence="2 3" key="1">
    <citation type="journal article" date="2019" name="Commun. Biol.">
        <title>The bagworm genome reveals a unique fibroin gene that provides high tensile strength.</title>
        <authorList>
            <person name="Kono N."/>
            <person name="Nakamura H."/>
            <person name="Ohtoshi R."/>
            <person name="Tomita M."/>
            <person name="Numata K."/>
            <person name="Arakawa K."/>
        </authorList>
    </citation>
    <scope>NUCLEOTIDE SEQUENCE [LARGE SCALE GENOMIC DNA]</scope>
</reference>
<protein>
    <submittedName>
        <fullName evidence="2">Uncharacterized protein</fullName>
    </submittedName>
</protein>
<name>A0A4C1Y5Q0_EUMVA</name>
<feature type="region of interest" description="Disordered" evidence="1">
    <location>
        <begin position="1"/>
        <end position="28"/>
    </location>
</feature>
<evidence type="ECO:0000256" key="1">
    <source>
        <dbReference type="SAM" id="MobiDB-lite"/>
    </source>
</evidence>
<sequence>MGEPHCGGAGGARGAGRGRPPKAGRLLSSRHKNLRDVLLIHDLHHDRCSLSTSRAAPAADDSVPATCPLWQIDTSLDVESRYTQC</sequence>
<keyword evidence="3" id="KW-1185">Reference proteome</keyword>
<evidence type="ECO:0000313" key="3">
    <source>
        <dbReference type="Proteomes" id="UP000299102"/>
    </source>
</evidence>
<gene>
    <name evidence="2" type="ORF">EVAR_52303_1</name>
</gene>
<dbReference type="Proteomes" id="UP000299102">
    <property type="component" value="Unassembled WGS sequence"/>
</dbReference>
<organism evidence="2 3">
    <name type="scientific">Eumeta variegata</name>
    <name type="common">Bagworm moth</name>
    <name type="synonym">Eumeta japonica</name>
    <dbReference type="NCBI Taxonomy" id="151549"/>
    <lineage>
        <taxon>Eukaryota</taxon>
        <taxon>Metazoa</taxon>
        <taxon>Ecdysozoa</taxon>
        <taxon>Arthropoda</taxon>
        <taxon>Hexapoda</taxon>
        <taxon>Insecta</taxon>
        <taxon>Pterygota</taxon>
        <taxon>Neoptera</taxon>
        <taxon>Endopterygota</taxon>
        <taxon>Lepidoptera</taxon>
        <taxon>Glossata</taxon>
        <taxon>Ditrysia</taxon>
        <taxon>Tineoidea</taxon>
        <taxon>Psychidae</taxon>
        <taxon>Oiketicinae</taxon>
        <taxon>Eumeta</taxon>
    </lineage>
</organism>
<evidence type="ECO:0000313" key="2">
    <source>
        <dbReference type="EMBL" id="GBP70284.1"/>
    </source>
</evidence>
<dbReference type="AlphaFoldDB" id="A0A4C1Y5Q0"/>
<proteinExistence type="predicted"/>
<comment type="caution">
    <text evidence="2">The sequence shown here is derived from an EMBL/GenBank/DDBJ whole genome shotgun (WGS) entry which is preliminary data.</text>
</comment>
<dbReference type="EMBL" id="BGZK01001069">
    <property type="protein sequence ID" value="GBP70284.1"/>
    <property type="molecule type" value="Genomic_DNA"/>
</dbReference>